<dbReference type="InterPro" id="IPR055933">
    <property type="entry name" value="DUF7511"/>
</dbReference>
<sequence>MSTNTDSPFVRASDLPAAGYPSYRVKKTEVEYGDGTSALTIYAGDSDESRFATTAWVSALGESFVSLEDCR</sequence>
<evidence type="ECO:0000313" key="3">
    <source>
        <dbReference type="Proteomes" id="UP000001903"/>
    </source>
</evidence>
<name>D2S3M0_HALTV</name>
<evidence type="ECO:0000259" key="1">
    <source>
        <dbReference type="Pfam" id="PF24351"/>
    </source>
</evidence>
<dbReference type="GeneID" id="8745885"/>
<dbReference type="OrthoDB" id="186853at2157"/>
<evidence type="ECO:0000313" key="2">
    <source>
        <dbReference type="EMBL" id="ADB63967.1"/>
    </source>
</evidence>
<protein>
    <recommendedName>
        <fullName evidence="1">DUF7511 domain-containing protein</fullName>
    </recommendedName>
</protein>
<accession>D2S3M0</accession>
<geneLocation type="plasmid" evidence="2 3">
    <name>pHTUR05</name>
</geneLocation>
<gene>
    <name evidence="2" type="ordered locus">Htur_5080</name>
</gene>
<dbReference type="RefSeq" id="WP_012946206.1">
    <property type="nucleotide sequence ID" value="NC_013748.1"/>
</dbReference>
<keyword evidence="3" id="KW-1185">Reference proteome</keyword>
<reference evidence="2 3" key="1">
    <citation type="journal article" date="2010" name="Stand. Genomic Sci.">
        <title>Complete genome sequence of Haloterrigena turkmenica type strain (4k).</title>
        <authorList>
            <person name="Saunders E."/>
            <person name="Tindall B.J."/>
            <person name="Fahnrich R."/>
            <person name="Lapidus A."/>
            <person name="Copeland A."/>
            <person name="Del Rio T.G."/>
            <person name="Lucas S."/>
            <person name="Chen F."/>
            <person name="Tice H."/>
            <person name="Cheng J.F."/>
            <person name="Han C."/>
            <person name="Detter J.C."/>
            <person name="Bruce D."/>
            <person name="Goodwin L."/>
            <person name="Chain P."/>
            <person name="Pitluck S."/>
            <person name="Pati A."/>
            <person name="Ivanova N."/>
            <person name="Mavromatis K."/>
            <person name="Chen A."/>
            <person name="Palaniappan K."/>
            <person name="Land M."/>
            <person name="Hauser L."/>
            <person name="Chang Y.J."/>
            <person name="Jeffries C.D."/>
            <person name="Brettin T."/>
            <person name="Rohde M."/>
            <person name="Goker M."/>
            <person name="Bristow J."/>
            <person name="Eisen J.A."/>
            <person name="Markowitz V."/>
            <person name="Hugenholtz P."/>
            <person name="Klenk H.P."/>
            <person name="Kyrpides N.C."/>
        </authorList>
    </citation>
    <scope>NUCLEOTIDE SEQUENCE [LARGE SCALE GENOMIC DNA]</scope>
    <source>
        <strain evidence="3">ATCC 51198 / DSM 5511 / JCM 9101 / NCIMB 13204 / VKM B-1734 / 4k</strain>
    </source>
</reference>
<feature type="domain" description="DUF7511" evidence="1">
    <location>
        <begin position="30"/>
        <end position="71"/>
    </location>
</feature>
<dbReference type="Proteomes" id="UP000001903">
    <property type="component" value="Plasmid pHTUR05"/>
</dbReference>
<dbReference type="HOGENOM" id="CLU_2730270_0_0_2"/>
<dbReference type="AlphaFoldDB" id="D2S3M0"/>
<dbReference type="Pfam" id="PF24351">
    <property type="entry name" value="DUF7511"/>
    <property type="match status" value="1"/>
</dbReference>
<proteinExistence type="predicted"/>
<organism evidence="2 3">
    <name type="scientific">Haloterrigena turkmenica (strain ATCC 51198 / DSM 5511 / JCM 9101 / NCIMB 13204 / VKM B-1734 / 4k)</name>
    <name type="common">Halococcus turkmenicus</name>
    <dbReference type="NCBI Taxonomy" id="543526"/>
    <lineage>
        <taxon>Archaea</taxon>
        <taxon>Methanobacteriati</taxon>
        <taxon>Methanobacteriota</taxon>
        <taxon>Stenosarchaea group</taxon>
        <taxon>Halobacteria</taxon>
        <taxon>Halobacteriales</taxon>
        <taxon>Natrialbaceae</taxon>
        <taxon>Haloterrigena</taxon>
    </lineage>
</organism>
<keyword evidence="2" id="KW-0614">Plasmid</keyword>
<dbReference type="EMBL" id="CP001865">
    <property type="protein sequence ID" value="ADB63967.1"/>
    <property type="molecule type" value="Genomic_DNA"/>
</dbReference>
<dbReference type="KEGG" id="htu:Htur_5080"/>